<dbReference type="InterPro" id="IPR016181">
    <property type="entry name" value="Acyl_CoA_acyltransferase"/>
</dbReference>
<dbReference type="FunFam" id="3.40.630.30:FF:000182">
    <property type="entry name" value="Putative acetyltransferase"/>
    <property type="match status" value="1"/>
</dbReference>
<name>A0A918Y8C1_9ACTN</name>
<dbReference type="PROSITE" id="PS51186">
    <property type="entry name" value="GNAT"/>
    <property type="match status" value="1"/>
</dbReference>
<dbReference type="Pfam" id="PF13302">
    <property type="entry name" value="Acetyltransf_3"/>
    <property type="match status" value="1"/>
</dbReference>
<protein>
    <submittedName>
        <fullName evidence="2">N-acetyltransferase</fullName>
    </submittedName>
</protein>
<dbReference type="Gene3D" id="3.40.630.30">
    <property type="match status" value="1"/>
</dbReference>
<gene>
    <name evidence="2" type="ORF">GCM10010508_56920</name>
</gene>
<evidence type="ECO:0000313" key="2">
    <source>
        <dbReference type="EMBL" id="GHD94788.1"/>
    </source>
</evidence>
<organism evidence="2 3">
    <name type="scientific">Streptomyces naganishii JCM 4654</name>
    <dbReference type="NCBI Taxonomy" id="1306179"/>
    <lineage>
        <taxon>Bacteria</taxon>
        <taxon>Bacillati</taxon>
        <taxon>Actinomycetota</taxon>
        <taxon>Actinomycetes</taxon>
        <taxon>Kitasatosporales</taxon>
        <taxon>Streptomycetaceae</taxon>
        <taxon>Streptomyces</taxon>
    </lineage>
</organism>
<dbReference type="InterPro" id="IPR000182">
    <property type="entry name" value="GNAT_dom"/>
</dbReference>
<dbReference type="GO" id="GO:0008999">
    <property type="term" value="F:protein-N-terminal-alanine acetyltransferase activity"/>
    <property type="evidence" value="ECO:0007669"/>
    <property type="project" value="TreeGrafter"/>
</dbReference>
<evidence type="ECO:0000313" key="3">
    <source>
        <dbReference type="Proteomes" id="UP000608955"/>
    </source>
</evidence>
<dbReference type="GO" id="GO:1990189">
    <property type="term" value="F:protein N-terminal-serine acetyltransferase activity"/>
    <property type="evidence" value="ECO:0007669"/>
    <property type="project" value="TreeGrafter"/>
</dbReference>
<dbReference type="GO" id="GO:0005737">
    <property type="term" value="C:cytoplasm"/>
    <property type="evidence" value="ECO:0007669"/>
    <property type="project" value="TreeGrafter"/>
</dbReference>
<reference evidence="2" key="2">
    <citation type="submission" date="2020-09" db="EMBL/GenBank/DDBJ databases">
        <authorList>
            <person name="Sun Q."/>
            <person name="Ohkuma M."/>
        </authorList>
    </citation>
    <scope>NUCLEOTIDE SEQUENCE</scope>
    <source>
        <strain evidence="2">JCM 4654</strain>
    </source>
</reference>
<sequence>MYAISLGDDGAELRPLEPWHAGEFLAHLDRGREFITRHIPFGANATDTESARAVLQSYADKRAADSGFLHGLWLEGKLVGGLLFRVFDAATGTCEVGCWLEPAGTGRGLVTRGARVLIDWAVEERGMHRVEWHVSSANEASIAVARRLGMIREGVLRESYPYRGVRQDTEIWAVLAPEWRATRGRAARGH</sequence>
<dbReference type="Proteomes" id="UP000608955">
    <property type="component" value="Unassembled WGS sequence"/>
</dbReference>
<dbReference type="PANTHER" id="PTHR43441">
    <property type="entry name" value="RIBOSOMAL-PROTEIN-SERINE ACETYLTRANSFERASE"/>
    <property type="match status" value="1"/>
</dbReference>
<comment type="caution">
    <text evidence="2">The sequence shown here is derived from an EMBL/GenBank/DDBJ whole genome shotgun (WGS) entry which is preliminary data.</text>
</comment>
<reference evidence="2" key="1">
    <citation type="journal article" date="2014" name="Int. J. Syst. Evol. Microbiol.">
        <title>Complete genome sequence of Corynebacterium casei LMG S-19264T (=DSM 44701T), isolated from a smear-ripened cheese.</title>
        <authorList>
            <consortium name="US DOE Joint Genome Institute (JGI-PGF)"/>
            <person name="Walter F."/>
            <person name="Albersmeier A."/>
            <person name="Kalinowski J."/>
            <person name="Ruckert C."/>
        </authorList>
    </citation>
    <scope>NUCLEOTIDE SEQUENCE</scope>
    <source>
        <strain evidence="2">JCM 4654</strain>
    </source>
</reference>
<dbReference type="SUPFAM" id="SSF55729">
    <property type="entry name" value="Acyl-CoA N-acyltransferases (Nat)"/>
    <property type="match status" value="1"/>
</dbReference>
<feature type="domain" description="N-acetyltransferase" evidence="1">
    <location>
        <begin position="11"/>
        <end position="178"/>
    </location>
</feature>
<dbReference type="InterPro" id="IPR051908">
    <property type="entry name" value="Ribosomal_N-acetyltransferase"/>
</dbReference>
<dbReference type="EMBL" id="BMVF01000019">
    <property type="protein sequence ID" value="GHD94788.1"/>
    <property type="molecule type" value="Genomic_DNA"/>
</dbReference>
<evidence type="ECO:0000259" key="1">
    <source>
        <dbReference type="PROSITE" id="PS51186"/>
    </source>
</evidence>
<accession>A0A918Y8C1</accession>
<dbReference type="PANTHER" id="PTHR43441:SF10">
    <property type="entry name" value="ACETYLTRANSFERASE"/>
    <property type="match status" value="1"/>
</dbReference>
<dbReference type="AlphaFoldDB" id="A0A918Y8C1"/>
<keyword evidence="3" id="KW-1185">Reference proteome</keyword>
<dbReference type="RefSeq" id="WP_190180732.1">
    <property type="nucleotide sequence ID" value="NZ_BMVF01000019.1"/>
</dbReference>
<proteinExistence type="predicted"/>